<feature type="transmembrane region" description="Helical" evidence="1">
    <location>
        <begin position="374"/>
        <end position="398"/>
    </location>
</feature>
<dbReference type="AlphaFoldDB" id="A0A6V8LFP6"/>
<feature type="transmembrane region" description="Helical" evidence="1">
    <location>
        <begin position="405"/>
        <end position="424"/>
    </location>
</feature>
<dbReference type="EMBL" id="BLPG01000001">
    <property type="protein sequence ID" value="GFJ93708.1"/>
    <property type="molecule type" value="Genomic_DNA"/>
</dbReference>
<reference evidence="2 3" key="1">
    <citation type="submission" date="2020-03" db="EMBL/GenBank/DDBJ databases">
        <title>Whole genome shotgun sequence of Phytohabitans rumicis NBRC 108638.</title>
        <authorList>
            <person name="Komaki H."/>
            <person name="Tamura T."/>
        </authorList>
    </citation>
    <scope>NUCLEOTIDE SEQUENCE [LARGE SCALE GENOMIC DNA]</scope>
    <source>
        <strain evidence="2 3">NBRC 108638</strain>
    </source>
</reference>
<name>A0A6V8LFP6_9ACTN</name>
<keyword evidence="3" id="KW-1185">Reference proteome</keyword>
<dbReference type="InterPro" id="IPR013320">
    <property type="entry name" value="ConA-like_dom_sf"/>
</dbReference>
<dbReference type="GO" id="GO:0140359">
    <property type="term" value="F:ABC-type transporter activity"/>
    <property type="evidence" value="ECO:0007669"/>
    <property type="project" value="InterPro"/>
</dbReference>
<evidence type="ECO:0008006" key="4">
    <source>
        <dbReference type="Google" id="ProtNLM"/>
    </source>
</evidence>
<comment type="caution">
    <text evidence="2">The sequence shown here is derived from an EMBL/GenBank/DDBJ whole genome shotgun (WGS) entry which is preliminary data.</text>
</comment>
<dbReference type="GO" id="GO:0005886">
    <property type="term" value="C:plasma membrane"/>
    <property type="evidence" value="ECO:0007669"/>
    <property type="project" value="UniProtKB-SubCell"/>
</dbReference>
<dbReference type="SUPFAM" id="SSF49899">
    <property type="entry name" value="Concanavalin A-like lectins/glucanases"/>
    <property type="match status" value="1"/>
</dbReference>
<organism evidence="2 3">
    <name type="scientific">Phytohabitans rumicis</name>
    <dbReference type="NCBI Taxonomy" id="1076125"/>
    <lineage>
        <taxon>Bacteria</taxon>
        <taxon>Bacillati</taxon>
        <taxon>Actinomycetota</taxon>
        <taxon>Actinomycetes</taxon>
        <taxon>Micromonosporales</taxon>
        <taxon>Micromonosporaceae</taxon>
    </lineage>
</organism>
<keyword evidence="1" id="KW-1133">Transmembrane helix</keyword>
<feature type="transmembrane region" description="Helical" evidence="1">
    <location>
        <begin position="286"/>
        <end position="307"/>
    </location>
</feature>
<accession>A0A6V8LFP6</accession>
<dbReference type="RefSeq" id="WP_173080457.1">
    <property type="nucleotide sequence ID" value="NZ_BAABJB010000001.1"/>
</dbReference>
<dbReference type="Gene3D" id="2.60.120.200">
    <property type="match status" value="1"/>
</dbReference>
<reference evidence="2 3" key="2">
    <citation type="submission" date="2020-03" db="EMBL/GenBank/DDBJ databases">
        <authorList>
            <person name="Ichikawa N."/>
            <person name="Kimura A."/>
            <person name="Kitahashi Y."/>
            <person name="Uohara A."/>
        </authorList>
    </citation>
    <scope>NUCLEOTIDE SEQUENCE [LARGE SCALE GENOMIC DNA]</scope>
    <source>
        <strain evidence="2 3">NBRC 108638</strain>
    </source>
</reference>
<feature type="transmembrane region" description="Helical" evidence="1">
    <location>
        <begin position="20"/>
        <end position="42"/>
    </location>
</feature>
<keyword evidence="1" id="KW-0812">Transmembrane</keyword>
<protein>
    <recommendedName>
        <fullName evidence="4">ABC transporter permease</fullName>
    </recommendedName>
</protein>
<keyword evidence="1" id="KW-0472">Membrane</keyword>
<proteinExistence type="predicted"/>
<gene>
    <name evidence="2" type="ORF">Prum_073500</name>
</gene>
<feature type="transmembrane region" description="Helical" evidence="1">
    <location>
        <begin position="328"/>
        <end position="354"/>
    </location>
</feature>
<dbReference type="Pfam" id="PF12679">
    <property type="entry name" value="ABC2_membrane_2"/>
    <property type="match status" value="1"/>
</dbReference>
<evidence type="ECO:0000313" key="3">
    <source>
        <dbReference type="Proteomes" id="UP000482960"/>
    </source>
</evidence>
<dbReference type="Proteomes" id="UP000482960">
    <property type="component" value="Unassembled WGS sequence"/>
</dbReference>
<evidence type="ECO:0000313" key="2">
    <source>
        <dbReference type="EMBL" id="GFJ93708.1"/>
    </source>
</evidence>
<evidence type="ECO:0000256" key="1">
    <source>
        <dbReference type="SAM" id="Phobius"/>
    </source>
</evidence>
<feature type="transmembrane region" description="Helical" evidence="1">
    <location>
        <begin position="466"/>
        <end position="490"/>
    </location>
</feature>
<sequence>MTPGFLRLLHAEWTKFRTVLGWVTGMTVAALMVVLVALLAGVSSDQKGAPPVPIGPGGEPVTDSFYFVRQPLAGNGSITVSVSALTTSVPQGLGDLRPGVVPWAKAGLIIKQSTRQGSPYAAIMVTGSHGVRMQDNYVHDTAGLPGPVSAASIRWLRLDRSGDTITGYASTDGTHWTKVGTVHVTGLGPTAQGGLFVASPQAVAGLGTTGSVSTAAFGDLRFQEGWTGGDWTGDQVGAESPTFAGYPPPASGSFAESGGGFTVTGAGDIAPAVRYSLPTAGTLSNILTGTFAALIAVIVVGALFITTEYRRKLIHVTLAASPGRSRVLLAKAIVLGAVTFVAGLAGTVVAVPLGVRLSRANGVYVFPVTSSTELRVAVGTAALLATASILALSAGAIFRHSASAVTTVIVAIVLPYILIANPFMPASVANWLTRVTPAAAFAVQQTLVQYPQVANPYTPYNDYYPLAPWAGLAVLAGYAAVSLAIAAVLLHRRDA</sequence>